<accession>A0A815GA47</accession>
<gene>
    <name evidence="6" type="ORF">RFH988_LOCUS31508</name>
</gene>
<dbReference type="Proteomes" id="UP000663882">
    <property type="component" value="Unassembled WGS sequence"/>
</dbReference>
<dbReference type="EMBL" id="CAJNOO010003407">
    <property type="protein sequence ID" value="CAF1335746.1"/>
    <property type="molecule type" value="Genomic_DNA"/>
</dbReference>
<dbReference type="Pfam" id="PF15636">
    <property type="entry name" value="Tox-GHH"/>
    <property type="match status" value="1"/>
</dbReference>
<dbReference type="GO" id="GO:0008045">
    <property type="term" value="P:motor neuron axon guidance"/>
    <property type="evidence" value="ECO:0007669"/>
    <property type="project" value="TreeGrafter"/>
</dbReference>
<dbReference type="InterPro" id="IPR028916">
    <property type="entry name" value="Tox-GHH_dom"/>
</dbReference>
<evidence type="ECO:0000313" key="7">
    <source>
        <dbReference type="Proteomes" id="UP000663882"/>
    </source>
</evidence>
<keyword evidence="1" id="KW-0245">EGF-like domain</keyword>
<name>A0A815GA47_9BILA</name>
<dbReference type="PANTHER" id="PTHR11219:SF69">
    <property type="entry name" value="TENEURIN-A"/>
    <property type="match status" value="1"/>
</dbReference>
<keyword evidence="2" id="KW-0677">Repeat</keyword>
<keyword evidence="3" id="KW-1015">Disulfide bond</keyword>
<evidence type="ECO:0000259" key="5">
    <source>
        <dbReference type="Pfam" id="PF25023"/>
    </source>
</evidence>
<feature type="domain" description="Tox-GHH" evidence="4">
    <location>
        <begin position="731"/>
        <end position="799"/>
    </location>
</feature>
<protein>
    <submittedName>
        <fullName evidence="6">Uncharacterized protein</fullName>
    </submittedName>
</protein>
<reference evidence="6" key="1">
    <citation type="submission" date="2021-02" db="EMBL/GenBank/DDBJ databases">
        <authorList>
            <person name="Nowell W R."/>
        </authorList>
    </citation>
    <scope>NUCLEOTIDE SEQUENCE</scope>
</reference>
<dbReference type="PANTHER" id="PTHR11219">
    <property type="entry name" value="TENEURIN AND N-ACETYLGLUCOSAMINE-1-PHOSPHODIESTER ALPHA-N-ACETYLGLUCOSAMINIDASE"/>
    <property type="match status" value="1"/>
</dbReference>
<evidence type="ECO:0000256" key="1">
    <source>
        <dbReference type="ARBA" id="ARBA00022536"/>
    </source>
</evidence>
<dbReference type="OrthoDB" id="442731at2759"/>
<dbReference type="InterPro" id="IPR051216">
    <property type="entry name" value="Teneurin"/>
</dbReference>
<organism evidence="6 7">
    <name type="scientific">Rotaria sordida</name>
    <dbReference type="NCBI Taxonomy" id="392033"/>
    <lineage>
        <taxon>Eukaryota</taxon>
        <taxon>Metazoa</taxon>
        <taxon>Spiralia</taxon>
        <taxon>Gnathifera</taxon>
        <taxon>Rotifera</taxon>
        <taxon>Eurotatoria</taxon>
        <taxon>Bdelloidea</taxon>
        <taxon>Philodinida</taxon>
        <taxon>Philodinidae</taxon>
        <taxon>Rotaria</taxon>
    </lineage>
</organism>
<dbReference type="AlphaFoldDB" id="A0A815GA47"/>
<proteinExistence type="predicted"/>
<evidence type="ECO:0000259" key="4">
    <source>
        <dbReference type="Pfam" id="PF15636"/>
    </source>
</evidence>
<evidence type="ECO:0000256" key="2">
    <source>
        <dbReference type="ARBA" id="ARBA00022737"/>
    </source>
</evidence>
<comment type="caution">
    <text evidence="6">The sequence shown here is derived from an EMBL/GenBank/DDBJ whole genome shotgun (WGS) entry which is preliminary data.</text>
</comment>
<sequence length="803" mass="98138">MLRKDSTGSITGIIMPNQAEHTIEYRTYFNGYRLIYSGLHTQIWEYDSKSNLQRIYFPFQRIITYKYDENNRLIYSFTDGCKISYKYLNFQKQIHIEYPRGQIYEQIYEYNNNNSLLNNFIDYYYDKYSYIILFIKYNTINSFELRLIFSKEYHRNFLENYSTIYQLNYTLNYNENFGYLQSSTFIRLTYPTIYECYIKDNLNFITISRRIDEYKRLKEINFNYKNQKRLNMEFIYNNKQLLLEQIKISLNELEKYTYIYEYDYLKRLINIKKNQNSIDYYQYDLNNNLNLTKSYQSIQYNQWNQIIQIITNDNLTLNYKYDLNGFLHIISNNKLYLFNSYGLLIKYKYNQLIIDYIYDNEQRLIMKLYPLTGYYLRFIYGNQQQRKLITHIYNSQLKFMTIIHYDNQNNLIGFEQNDKKFFILTDSIGSPLFIYDNNGLLIQEKFYGLYGQILTEKNFQDKIFFPFGYAGLLIDEDLNCAFEKFHGKLYDLNLGRYLVPNFPLTWINKQTYLPNINNPLNDMNLYKINDEIYNINEIFFQRLHQNDILSQLQNLNYDFTNLYDSMLSSPYFNNQNTILEDNSLIYSSFFSYFNEHYTINYPNKFTYSIAHIQNENDFWINRTLSINSNNQIEFISFTLYDDLFSILFNQSYLIPYRQQNHIYVLQNLNSYQQLKSYLNQPLFHQFKINIRQQTNINNLIDMDLIISNTTIFHIKFGSTYDDEYQYLIDNNLSQMIKNVWQYERTYLMENFRLYYLYTWSQNEIDELISNGYLTNYTIVYRYDPLIYPEIIDDPTNFIFKMKT</sequence>
<dbReference type="InterPro" id="IPR056823">
    <property type="entry name" value="TEN-like_YD-shell"/>
</dbReference>
<dbReference type="Pfam" id="PF25023">
    <property type="entry name" value="TEN_YD-shell"/>
    <property type="match status" value="1"/>
</dbReference>
<feature type="domain" description="Teneurin-like YD-shell" evidence="5">
    <location>
        <begin position="1"/>
        <end position="532"/>
    </location>
</feature>
<evidence type="ECO:0000313" key="6">
    <source>
        <dbReference type="EMBL" id="CAF1335746.1"/>
    </source>
</evidence>
<dbReference type="Gene3D" id="2.180.10.10">
    <property type="entry name" value="RHS repeat-associated core"/>
    <property type="match status" value="1"/>
</dbReference>
<evidence type="ECO:0000256" key="3">
    <source>
        <dbReference type="ARBA" id="ARBA00023157"/>
    </source>
</evidence>